<name>A0A7W7QRL0_9ACTN</name>
<dbReference type="InterPro" id="IPR011009">
    <property type="entry name" value="Kinase-like_dom_sf"/>
</dbReference>
<organism evidence="3 4">
    <name type="scientific">Streptosporangium saharense</name>
    <dbReference type="NCBI Taxonomy" id="1706840"/>
    <lineage>
        <taxon>Bacteria</taxon>
        <taxon>Bacillati</taxon>
        <taxon>Actinomycetota</taxon>
        <taxon>Actinomycetes</taxon>
        <taxon>Streptosporangiales</taxon>
        <taxon>Streptosporangiaceae</taxon>
        <taxon>Streptosporangium</taxon>
    </lineage>
</organism>
<dbReference type="Gene3D" id="1.10.510.10">
    <property type="entry name" value="Transferase(Phosphotransferase) domain 1"/>
    <property type="match status" value="1"/>
</dbReference>
<evidence type="ECO:0000256" key="1">
    <source>
        <dbReference type="SAM" id="MobiDB-lite"/>
    </source>
</evidence>
<feature type="region of interest" description="Disordered" evidence="1">
    <location>
        <begin position="362"/>
        <end position="397"/>
    </location>
</feature>
<evidence type="ECO:0000313" key="4">
    <source>
        <dbReference type="Proteomes" id="UP000552644"/>
    </source>
</evidence>
<protein>
    <recommendedName>
        <fullName evidence="2">Protein kinase domain-containing protein</fullName>
    </recommendedName>
</protein>
<gene>
    <name evidence="3" type="ORF">FHS44_005601</name>
</gene>
<keyword evidence="4" id="KW-1185">Reference proteome</keyword>
<reference evidence="3 4" key="1">
    <citation type="submission" date="2020-08" db="EMBL/GenBank/DDBJ databases">
        <title>Genomic Encyclopedia of Type Strains, Phase III (KMG-III): the genomes of soil and plant-associated and newly described type strains.</title>
        <authorList>
            <person name="Whitman W."/>
        </authorList>
    </citation>
    <scope>NUCLEOTIDE SEQUENCE [LARGE SCALE GENOMIC DNA]</scope>
    <source>
        <strain evidence="3 4">CECT 8840</strain>
    </source>
</reference>
<comment type="caution">
    <text evidence="3">The sequence shown here is derived from an EMBL/GenBank/DDBJ whole genome shotgun (WGS) entry which is preliminary data.</text>
</comment>
<dbReference type="GO" id="GO:0005524">
    <property type="term" value="F:ATP binding"/>
    <property type="evidence" value="ECO:0007669"/>
    <property type="project" value="InterPro"/>
</dbReference>
<dbReference type="PROSITE" id="PS50011">
    <property type="entry name" value="PROTEIN_KINASE_DOM"/>
    <property type="match status" value="1"/>
</dbReference>
<evidence type="ECO:0000259" key="2">
    <source>
        <dbReference type="PROSITE" id="PS50011"/>
    </source>
</evidence>
<feature type="domain" description="Protein kinase" evidence="2">
    <location>
        <begin position="147"/>
        <end position="461"/>
    </location>
</feature>
<dbReference type="GO" id="GO:0004672">
    <property type="term" value="F:protein kinase activity"/>
    <property type="evidence" value="ECO:0007669"/>
    <property type="project" value="InterPro"/>
</dbReference>
<dbReference type="SUPFAM" id="SSF56112">
    <property type="entry name" value="Protein kinase-like (PK-like)"/>
    <property type="match status" value="1"/>
</dbReference>
<feature type="compositionally biased region" description="Basic and acidic residues" evidence="1">
    <location>
        <begin position="370"/>
        <end position="387"/>
    </location>
</feature>
<accession>A0A7W7QRL0</accession>
<dbReference type="InterPro" id="IPR000719">
    <property type="entry name" value="Prot_kinase_dom"/>
</dbReference>
<dbReference type="RefSeq" id="WP_184719796.1">
    <property type="nucleotide sequence ID" value="NZ_JACHJP010000007.1"/>
</dbReference>
<sequence length="473" mass="51340">MDSGFGIGEPPINFLAHHQRAGEAGAREDFEQMLGQLVSAVTGHQAILVHANPGDWGIDVLVGDLNGSVVIWQAKYFVKGFGESQKKQVRESFESAWKYAGQEGHVITKWVLCVPCSMDPPTTRWWQDWSKRKHAETGVEIELWDETGLRRRLGLPEAAAVRRAYYEPYRHVETADPPVIPLTISTSSDLAWRGGEEACFGADCYLLHDDVVEVFSSDRSWVWREATADRVEPSPARVRLRHVAALRDTSAATDARRALVGQATLLSDIAGARRLPRPLGVHMGAKAVTVASTLPSGPVWREVFGPGPGPLDRLTAAAVLAAAVRLSESLGELHRLGHSHRALSPDAIVMTGRSRDPVLRDAGLAALPPRPREGSDGYRAPEQERLGPHTPPPGAHTDLYQLAALVHHTLTGHPPVPGASLPVRATVEGFPPAVDDLLSYALALDPRRRPRGMAAFAAALSRGRRELSRGGVS</sequence>
<dbReference type="Proteomes" id="UP000552644">
    <property type="component" value="Unassembled WGS sequence"/>
</dbReference>
<dbReference type="AlphaFoldDB" id="A0A7W7QRL0"/>
<dbReference type="EMBL" id="JACHJP010000007">
    <property type="protein sequence ID" value="MBB4918471.1"/>
    <property type="molecule type" value="Genomic_DNA"/>
</dbReference>
<evidence type="ECO:0000313" key="3">
    <source>
        <dbReference type="EMBL" id="MBB4918471.1"/>
    </source>
</evidence>
<proteinExistence type="predicted"/>